<feature type="region of interest" description="Disordered" evidence="7">
    <location>
        <begin position="280"/>
        <end position="345"/>
    </location>
</feature>
<evidence type="ECO:0000256" key="2">
    <source>
        <dbReference type="ARBA" id="ARBA00022664"/>
    </source>
</evidence>
<dbReference type="OrthoDB" id="447637at2759"/>
<comment type="subcellular location">
    <subcellularLocation>
        <location evidence="1">Nucleus</location>
    </subcellularLocation>
</comment>
<dbReference type="InterPro" id="IPR045146">
    <property type="entry name" value="SF3A1"/>
</dbReference>
<dbReference type="GO" id="GO:0005686">
    <property type="term" value="C:U2 snRNP"/>
    <property type="evidence" value="ECO:0007669"/>
    <property type="project" value="TreeGrafter"/>
</dbReference>
<evidence type="ECO:0000256" key="7">
    <source>
        <dbReference type="SAM" id="MobiDB-lite"/>
    </source>
</evidence>
<dbReference type="Proteomes" id="UP000669133">
    <property type="component" value="Unassembled WGS sequence"/>
</dbReference>
<dbReference type="GO" id="GO:0000381">
    <property type="term" value="P:regulation of alternative mRNA splicing, via spliceosome"/>
    <property type="evidence" value="ECO:0007669"/>
    <property type="project" value="TreeGrafter"/>
</dbReference>
<keyword evidence="4" id="KW-0677">Repeat</keyword>
<feature type="compositionally biased region" description="Basic and acidic residues" evidence="7">
    <location>
        <begin position="287"/>
        <end position="306"/>
    </location>
</feature>
<keyword evidence="10" id="KW-1185">Reference proteome</keyword>
<name>A0A8H7ZIN3_9ASCO</name>
<comment type="caution">
    <text evidence="9">The sequence shown here is derived from an EMBL/GenBank/DDBJ whole genome shotgun (WGS) entry which is preliminary data.</text>
</comment>
<dbReference type="SMART" id="SM00648">
    <property type="entry name" value="SWAP"/>
    <property type="match status" value="2"/>
</dbReference>
<dbReference type="PROSITE" id="PS50128">
    <property type="entry name" value="SURP"/>
    <property type="match status" value="2"/>
</dbReference>
<dbReference type="RefSeq" id="XP_067549431.1">
    <property type="nucleotide sequence ID" value="XM_067691024.1"/>
</dbReference>
<reference evidence="9 10" key="1">
    <citation type="submission" date="2020-12" db="EMBL/GenBank/DDBJ databases">
        <title>Effect of drift, selection, and recombination on the evolution of hybrid genomes in Candida yeast pathogens.</title>
        <authorList>
            <person name="Mixao V."/>
            <person name="Ksiezopolska E."/>
            <person name="Saus E."/>
            <person name="Boekhout T."/>
            <person name="Gacser A."/>
            <person name="Gabaldon T."/>
        </authorList>
    </citation>
    <scope>NUCLEOTIDE SEQUENCE [LARGE SCALE GENOMIC DNA]</scope>
    <source>
        <strain evidence="9 10">BP57</strain>
    </source>
</reference>
<evidence type="ECO:0000256" key="6">
    <source>
        <dbReference type="ARBA" id="ARBA00023242"/>
    </source>
</evidence>
<proteinExistence type="predicted"/>
<evidence type="ECO:0000313" key="9">
    <source>
        <dbReference type="EMBL" id="KAG5420315.1"/>
    </source>
</evidence>
<evidence type="ECO:0000259" key="8">
    <source>
        <dbReference type="PROSITE" id="PS50128"/>
    </source>
</evidence>
<dbReference type="GeneID" id="93650825"/>
<evidence type="ECO:0000256" key="3">
    <source>
        <dbReference type="ARBA" id="ARBA00022728"/>
    </source>
</evidence>
<dbReference type="GO" id="GO:0003723">
    <property type="term" value="F:RNA binding"/>
    <property type="evidence" value="ECO:0007669"/>
    <property type="project" value="InterPro"/>
</dbReference>
<dbReference type="PANTHER" id="PTHR15316">
    <property type="entry name" value="SPLICEOSOME ASSOCIATED PROTEIN 114/SWAP SPLICING FACTOR-RELATED"/>
    <property type="match status" value="1"/>
</dbReference>
<dbReference type="InterPro" id="IPR022030">
    <property type="entry name" value="SF3A1_dom"/>
</dbReference>
<dbReference type="GO" id="GO:0071004">
    <property type="term" value="C:U2-type prespliceosome"/>
    <property type="evidence" value="ECO:0007669"/>
    <property type="project" value="TreeGrafter"/>
</dbReference>
<dbReference type="AlphaFoldDB" id="A0A8H7ZIN3"/>
<sequence>MTSSVPEEDVPVPPKEVKDVIEKSVSYIKKNGKSFEERLLKNNRSNQFNFLKPDDEFHQYYLWALKSYSGSLDDEVKDANSDSNSIDAVDIPKPKDLEFLIREFPSIRERDLQIIKTTALYIAVNGDDKIKKLIKHEQDLGYSAQFDFLKPQHSLHALFQSYIKQYRDVSKAVADPSHHIRTDLSNTLKEVENNQFAILTKAYDRTQYLKQNKVRRKRQDEHLKQKRIHFASIEWQDFNIVEMVQFDEIDMVKELSVPLSREDLLKRSLIAKSQDLKLPKVKPTSNAEKEQEAVKHSSPDDVKEASAENITPPPFKGMKIKAAGTTRIKSKSTTGNKSAKSALHSESTEKIKCPVTGKLIPASEFDDHLRNILRDPSYKQQQENYLRKNFSYESNITTDQAFENIKRLMRKRHTEEHDGRQP</sequence>
<dbReference type="InterPro" id="IPR035967">
    <property type="entry name" value="SWAP/Surp_sf"/>
</dbReference>
<keyword evidence="2" id="KW-0507">mRNA processing</keyword>
<feature type="domain" description="SURP motif" evidence="8">
    <location>
        <begin position="114"/>
        <end position="159"/>
    </location>
</feature>
<keyword evidence="3" id="KW-0747">Spliceosome</keyword>
<evidence type="ECO:0000256" key="1">
    <source>
        <dbReference type="ARBA" id="ARBA00004123"/>
    </source>
</evidence>
<keyword evidence="5" id="KW-0508">mRNA splicing</keyword>
<feature type="domain" description="SURP motif" evidence="8">
    <location>
        <begin position="20"/>
        <end position="61"/>
    </location>
</feature>
<protein>
    <submittedName>
        <fullName evidence="9">PRP21</fullName>
    </submittedName>
</protein>
<dbReference type="Pfam" id="PF01805">
    <property type="entry name" value="Surp"/>
    <property type="match status" value="2"/>
</dbReference>
<evidence type="ECO:0000313" key="10">
    <source>
        <dbReference type="Proteomes" id="UP000669133"/>
    </source>
</evidence>
<dbReference type="GO" id="GO:0045292">
    <property type="term" value="P:mRNA cis splicing, via spliceosome"/>
    <property type="evidence" value="ECO:0007669"/>
    <property type="project" value="InterPro"/>
</dbReference>
<dbReference type="Pfam" id="PF12230">
    <property type="entry name" value="PRP21_like_P"/>
    <property type="match status" value="1"/>
</dbReference>
<dbReference type="EMBL" id="JAEOAQ010000002">
    <property type="protein sequence ID" value="KAG5420315.1"/>
    <property type="molecule type" value="Genomic_DNA"/>
</dbReference>
<dbReference type="PANTHER" id="PTHR15316:SF1">
    <property type="entry name" value="SPLICING FACTOR 3A SUBUNIT 1"/>
    <property type="match status" value="1"/>
</dbReference>
<keyword evidence="6" id="KW-0539">Nucleus</keyword>
<dbReference type="SUPFAM" id="SSF109905">
    <property type="entry name" value="Surp module (SWAP domain)"/>
    <property type="match status" value="2"/>
</dbReference>
<evidence type="ECO:0000256" key="4">
    <source>
        <dbReference type="ARBA" id="ARBA00022737"/>
    </source>
</evidence>
<evidence type="ECO:0000256" key="5">
    <source>
        <dbReference type="ARBA" id="ARBA00023187"/>
    </source>
</evidence>
<accession>A0A8H7ZIN3</accession>
<dbReference type="GO" id="GO:0071013">
    <property type="term" value="C:catalytic step 2 spliceosome"/>
    <property type="evidence" value="ECO:0007669"/>
    <property type="project" value="TreeGrafter"/>
</dbReference>
<dbReference type="Gene3D" id="1.10.10.790">
    <property type="entry name" value="Surp module"/>
    <property type="match status" value="2"/>
</dbReference>
<gene>
    <name evidence="9" type="ORF">I9W82_002196</name>
</gene>
<dbReference type="InterPro" id="IPR000061">
    <property type="entry name" value="Surp"/>
</dbReference>
<organism evidence="9 10">
    <name type="scientific">Candida metapsilosis</name>
    <dbReference type="NCBI Taxonomy" id="273372"/>
    <lineage>
        <taxon>Eukaryota</taxon>
        <taxon>Fungi</taxon>
        <taxon>Dikarya</taxon>
        <taxon>Ascomycota</taxon>
        <taxon>Saccharomycotina</taxon>
        <taxon>Pichiomycetes</taxon>
        <taxon>Debaryomycetaceae</taxon>
        <taxon>Candida/Lodderomyces clade</taxon>
        <taxon>Candida</taxon>
    </lineage>
</organism>